<evidence type="ECO:0000259" key="4">
    <source>
        <dbReference type="Pfam" id="PF13649"/>
    </source>
</evidence>
<evidence type="ECO:0000256" key="2">
    <source>
        <dbReference type="ARBA" id="ARBA00022679"/>
    </source>
</evidence>
<evidence type="ECO:0000313" key="5">
    <source>
        <dbReference type="EMBL" id="RZS61833.1"/>
    </source>
</evidence>
<proteinExistence type="predicted"/>
<organism evidence="5 6">
    <name type="scientific">Xylanimonas ulmi</name>
    <dbReference type="NCBI Taxonomy" id="228973"/>
    <lineage>
        <taxon>Bacteria</taxon>
        <taxon>Bacillati</taxon>
        <taxon>Actinomycetota</taxon>
        <taxon>Actinomycetes</taxon>
        <taxon>Micrococcales</taxon>
        <taxon>Promicromonosporaceae</taxon>
        <taxon>Xylanimonas</taxon>
    </lineage>
</organism>
<feature type="region of interest" description="Disordered" evidence="3">
    <location>
        <begin position="1"/>
        <end position="23"/>
    </location>
</feature>
<dbReference type="InterPro" id="IPR041698">
    <property type="entry name" value="Methyltransf_25"/>
</dbReference>
<feature type="domain" description="Methyltransferase" evidence="4">
    <location>
        <begin position="58"/>
        <end position="147"/>
    </location>
</feature>
<accession>A0A4Q7M494</accession>
<keyword evidence="2 5" id="KW-0808">Transferase</keyword>
<gene>
    <name evidence="5" type="ORF">EV386_2145</name>
</gene>
<dbReference type="PANTHER" id="PTHR43861">
    <property type="entry name" value="TRANS-ACONITATE 2-METHYLTRANSFERASE-RELATED"/>
    <property type="match status" value="1"/>
</dbReference>
<dbReference type="PANTHER" id="PTHR43861:SF1">
    <property type="entry name" value="TRANS-ACONITATE 2-METHYLTRANSFERASE"/>
    <property type="match status" value="1"/>
</dbReference>
<dbReference type="Gene3D" id="3.40.50.150">
    <property type="entry name" value="Vaccinia Virus protein VP39"/>
    <property type="match status" value="1"/>
</dbReference>
<dbReference type="Pfam" id="PF13649">
    <property type="entry name" value="Methyltransf_25"/>
    <property type="match status" value="1"/>
</dbReference>
<dbReference type="SUPFAM" id="SSF53335">
    <property type="entry name" value="S-adenosyl-L-methionine-dependent methyltransferases"/>
    <property type="match status" value="1"/>
</dbReference>
<dbReference type="GO" id="GO:0008168">
    <property type="term" value="F:methyltransferase activity"/>
    <property type="evidence" value="ECO:0007669"/>
    <property type="project" value="UniProtKB-KW"/>
</dbReference>
<evidence type="ECO:0000256" key="3">
    <source>
        <dbReference type="SAM" id="MobiDB-lite"/>
    </source>
</evidence>
<dbReference type="EMBL" id="SGWX01000001">
    <property type="protein sequence ID" value="RZS61833.1"/>
    <property type="molecule type" value="Genomic_DNA"/>
</dbReference>
<name>A0A4Q7M494_9MICO</name>
<dbReference type="GO" id="GO:0032259">
    <property type="term" value="P:methylation"/>
    <property type="evidence" value="ECO:0007669"/>
    <property type="project" value="UniProtKB-KW"/>
</dbReference>
<sequence length="225" mass="23792">MTPSHEHPLPGSHPLPGAHPLPEEHLAHNERAGARRSDAIAAGVRAHLGAAASAWTALDYGCGPGHVGLRLTDTFARVVLADVDPDALGAARAAAQGHPRVEVREVDLTREVPADLHADVVVSSMSWHHIRDLDAVADAVARVAPGGRLFVADLDADGGAFHRDHPSFDGHDGFERGALADLLAGHGYADLAVEDAWRGERYTSVGLTPMSLFLLTARIPGSRDR</sequence>
<evidence type="ECO:0000313" key="6">
    <source>
        <dbReference type="Proteomes" id="UP000293852"/>
    </source>
</evidence>
<dbReference type="CDD" id="cd02440">
    <property type="entry name" value="AdoMet_MTases"/>
    <property type="match status" value="1"/>
</dbReference>
<keyword evidence="1 5" id="KW-0489">Methyltransferase</keyword>
<comment type="caution">
    <text evidence="5">The sequence shown here is derived from an EMBL/GenBank/DDBJ whole genome shotgun (WGS) entry which is preliminary data.</text>
</comment>
<reference evidence="5 6" key="1">
    <citation type="submission" date="2019-02" db="EMBL/GenBank/DDBJ databases">
        <title>Sequencing the genomes of 1000 actinobacteria strains.</title>
        <authorList>
            <person name="Klenk H.-P."/>
        </authorList>
    </citation>
    <scope>NUCLEOTIDE SEQUENCE [LARGE SCALE GENOMIC DNA]</scope>
    <source>
        <strain evidence="5 6">DSM 16932</strain>
    </source>
</reference>
<keyword evidence="6" id="KW-1185">Reference proteome</keyword>
<dbReference type="RefSeq" id="WP_165399891.1">
    <property type="nucleotide sequence ID" value="NZ_SGWX01000001.1"/>
</dbReference>
<protein>
    <submittedName>
        <fullName evidence="5">Methyltransferase family protein</fullName>
    </submittedName>
</protein>
<evidence type="ECO:0000256" key="1">
    <source>
        <dbReference type="ARBA" id="ARBA00022603"/>
    </source>
</evidence>
<dbReference type="AlphaFoldDB" id="A0A4Q7M494"/>
<dbReference type="InterPro" id="IPR029063">
    <property type="entry name" value="SAM-dependent_MTases_sf"/>
</dbReference>
<dbReference type="Proteomes" id="UP000293852">
    <property type="component" value="Unassembled WGS sequence"/>
</dbReference>